<comment type="caution">
    <text evidence="2">The sequence shown here is derived from an EMBL/GenBank/DDBJ whole genome shotgun (WGS) entry which is preliminary data.</text>
</comment>
<keyword evidence="3" id="KW-1185">Reference proteome</keyword>
<dbReference type="AlphaFoldDB" id="A0A934RGA4"/>
<dbReference type="RefSeq" id="WP_200283278.1">
    <property type="nucleotide sequence ID" value="NZ_JAENII010000021.1"/>
</dbReference>
<evidence type="ECO:0000313" key="2">
    <source>
        <dbReference type="EMBL" id="MBK1828942.1"/>
    </source>
</evidence>
<evidence type="ECO:0000313" key="3">
    <source>
        <dbReference type="Proteomes" id="UP000658278"/>
    </source>
</evidence>
<dbReference type="Proteomes" id="UP000658278">
    <property type="component" value="Unassembled WGS sequence"/>
</dbReference>
<sequence>MGVSPSGLGALLGEFEQNFRARGELGASVSVWWRGKEVLGDGRGWCEKEQHRAWTTRTLVPVYSATKVPSTAALMLALDEAGMSCETQVGEVWPGFPLPHASFAEMLSHQCGLAALDQPASLWDHEEVVAALEAQVPAWKPGEGHGYHPRTFGAMLEEPMRRLTGKTLGAFWNDRFARPLDLEFWIGLPESAQPRVARLYPGKASPNDFEEGFYKEFNRAGSVTQRAFGSPRGLRSVQEMNDPKAWGAGFPAMGGVGTASALAKFYQVLLGNIPGPLSASVRRAMMTRLVDGDDRVLVKPTAFAVGCQLDPLDSAGRKIRSLYGPSLDGFGHPGAGGSHAFGDPESGISFGYVMNQMELSVMPGRRSTVLVDALYG</sequence>
<evidence type="ECO:0000259" key="1">
    <source>
        <dbReference type="Pfam" id="PF00144"/>
    </source>
</evidence>
<organism evidence="2 3">
    <name type="scientific">Haloferula rosea</name>
    <dbReference type="NCBI Taxonomy" id="490093"/>
    <lineage>
        <taxon>Bacteria</taxon>
        <taxon>Pseudomonadati</taxon>
        <taxon>Verrucomicrobiota</taxon>
        <taxon>Verrucomicrobiia</taxon>
        <taxon>Verrucomicrobiales</taxon>
        <taxon>Verrucomicrobiaceae</taxon>
        <taxon>Haloferula</taxon>
    </lineage>
</organism>
<proteinExistence type="predicted"/>
<dbReference type="InterPro" id="IPR052907">
    <property type="entry name" value="Beta-lactamase/esterase"/>
</dbReference>
<protein>
    <submittedName>
        <fullName evidence="2">Beta-lactamase family protein</fullName>
    </submittedName>
</protein>
<gene>
    <name evidence="2" type="ORF">JIN81_18040</name>
</gene>
<dbReference type="SUPFAM" id="SSF56601">
    <property type="entry name" value="beta-lactamase/transpeptidase-like"/>
    <property type="match status" value="1"/>
</dbReference>
<dbReference type="EMBL" id="JAENII010000021">
    <property type="protein sequence ID" value="MBK1828942.1"/>
    <property type="molecule type" value="Genomic_DNA"/>
</dbReference>
<dbReference type="Pfam" id="PF00144">
    <property type="entry name" value="Beta-lactamase"/>
    <property type="match status" value="1"/>
</dbReference>
<feature type="domain" description="Beta-lactamase-related" evidence="1">
    <location>
        <begin position="15"/>
        <end position="359"/>
    </location>
</feature>
<name>A0A934RGA4_9BACT</name>
<dbReference type="PANTHER" id="PTHR43319:SF3">
    <property type="entry name" value="BETA-LACTAMASE-RELATED DOMAIN-CONTAINING PROTEIN"/>
    <property type="match status" value="1"/>
</dbReference>
<dbReference type="Gene3D" id="3.40.710.10">
    <property type="entry name" value="DD-peptidase/beta-lactamase superfamily"/>
    <property type="match status" value="1"/>
</dbReference>
<reference evidence="2" key="1">
    <citation type="submission" date="2021-01" db="EMBL/GenBank/DDBJ databases">
        <title>Modified the classification status of verrucomicrobia.</title>
        <authorList>
            <person name="Feng X."/>
        </authorList>
    </citation>
    <scope>NUCLEOTIDE SEQUENCE</scope>
    <source>
        <strain evidence="2">KCTC 22201</strain>
    </source>
</reference>
<dbReference type="PANTHER" id="PTHR43319">
    <property type="entry name" value="BETA-LACTAMASE-RELATED"/>
    <property type="match status" value="1"/>
</dbReference>
<dbReference type="InterPro" id="IPR012338">
    <property type="entry name" value="Beta-lactam/transpept-like"/>
</dbReference>
<accession>A0A934RGA4</accession>
<dbReference type="InterPro" id="IPR001466">
    <property type="entry name" value="Beta-lactam-related"/>
</dbReference>